<organism evidence="7 8">
    <name type="scientific">Lentiprolixibacter aurantiacus</name>
    <dbReference type="NCBI Taxonomy" id="2993939"/>
    <lineage>
        <taxon>Bacteria</taxon>
        <taxon>Pseudomonadati</taxon>
        <taxon>Bacteroidota</taxon>
        <taxon>Flavobacteriia</taxon>
        <taxon>Flavobacteriales</taxon>
        <taxon>Flavobacteriaceae</taxon>
        <taxon>Lentiprolixibacter</taxon>
    </lineage>
</organism>
<evidence type="ECO:0000256" key="1">
    <source>
        <dbReference type="ARBA" id="ARBA00004442"/>
    </source>
</evidence>
<evidence type="ECO:0000259" key="6">
    <source>
        <dbReference type="Pfam" id="PF07980"/>
    </source>
</evidence>
<reference evidence="7" key="1">
    <citation type="submission" date="2022-11" db="EMBL/GenBank/DDBJ databases">
        <title>The characterization of three novel Bacteroidetes species and genomic analysis of their roles in tidal elemental geochemical cycles.</title>
        <authorList>
            <person name="Ma K.-J."/>
        </authorList>
    </citation>
    <scope>NUCLEOTIDE SEQUENCE</scope>
    <source>
        <strain evidence="7">M415</strain>
    </source>
</reference>
<comment type="caution">
    <text evidence="7">The sequence shown here is derived from an EMBL/GenBank/DDBJ whole genome shotgun (WGS) entry which is preliminary data.</text>
</comment>
<dbReference type="Gene3D" id="1.25.40.390">
    <property type="match status" value="1"/>
</dbReference>
<dbReference type="SUPFAM" id="SSF48452">
    <property type="entry name" value="TPR-like"/>
    <property type="match status" value="1"/>
</dbReference>
<evidence type="ECO:0000256" key="2">
    <source>
        <dbReference type="ARBA" id="ARBA00006275"/>
    </source>
</evidence>
<comment type="similarity">
    <text evidence="2">Belongs to the SusD family.</text>
</comment>
<dbReference type="RefSeq" id="WP_266010983.1">
    <property type="nucleotide sequence ID" value="NZ_JAPFQP010000001.1"/>
</dbReference>
<evidence type="ECO:0000313" key="8">
    <source>
        <dbReference type="Proteomes" id="UP001207116"/>
    </source>
</evidence>
<comment type="subcellular location">
    <subcellularLocation>
        <location evidence="1">Cell outer membrane</location>
    </subcellularLocation>
</comment>
<keyword evidence="8" id="KW-1185">Reference proteome</keyword>
<keyword evidence="3" id="KW-0732">Signal</keyword>
<sequence length="438" mass="46910">MKRLYTYIREGSVLLIALALTLVTSCSFDEQVDPNRPSLEGVLTDASANQLNNLVVGVESAMRNSLAIQTTGSGTMARELYLFDADPRNTGDLLGANGSSLDNNSFYSTAPWAGRYRAIKNANILLQSVENTSAVTDAQKAGYRGFAKTIIAYELIEVLKSYNRARVDVADPENLGPILGFSDALSAVRSLLDAAQTDLSGAGSEFAFTLAGFSGFDTPSTFGQFNRAVAATAAVYAGDGNAALTALSGSYFDLNGDLTVGPKHVFSLSAGDLTNGLFKIPDNNGDQIIVHDSFINEAEAGDTRVTDKTIIRANPTSQDGLTGAYQTGLYASNISSIDMLRNEELILVYAEASILTNALGDATTALNVIRNSASLGNTTATDAAGLTTELLRQRRYSLWCENHRMFDLRRYNLSNTLPIDRAGDQIFDVLPVPLSENE</sequence>
<accession>A0AAE3MJA3</accession>
<dbReference type="Pfam" id="PF07980">
    <property type="entry name" value="SusD_RagB"/>
    <property type="match status" value="1"/>
</dbReference>
<dbReference type="GO" id="GO:0009279">
    <property type="term" value="C:cell outer membrane"/>
    <property type="evidence" value="ECO:0007669"/>
    <property type="project" value="UniProtKB-SubCell"/>
</dbReference>
<name>A0AAE3MJA3_9FLAO</name>
<proteinExistence type="inferred from homology"/>
<dbReference type="InterPro" id="IPR011990">
    <property type="entry name" value="TPR-like_helical_dom_sf"/>
</dbReference>
<evidence type="ECO:0000256" key="4">
    <source>
        <dbReference type="ARBA" id="ARBA00023136"/>
    </source>
</evidence>
<evidence type="ECO:0000256" key="3">
    <source>
        <dbReference type="ARBA" id="ARBA00022729"/>
    </source>
</evidence>
<gene>
    <name evidence="7" type="ORF">OO016_03850</name>
</gene>
<dbReference type="Proteomes" id="UP001207116">
    <property type="component" value="Unassembled WGS sequence"/>
</dbReference>
<evidence type="ECO:0000313" key="7">
    <source>
        <dbReference type="EMBL" id="MCX2718730.1"/>
    </source>
</evidence>
<dbReference type="AlphaFoldDB" id="A0AAE3MJA3"/>
<dbReference type="InterPro" id="IPR012944">
    <property type="entry name" value="SusD_RagB_dom"/>
</dbReference>
<dbReference type="PROSITE" id="PS51257">
    <property type="entry name" value="PROKAR_LIPOPROTEIN"/>
    <property type="match status" value="1"/>
</dbReference>
<keyword evidence="5" id="KW-0998">Cell outer membrane</keyword>
<dbReference type="EMBL" id="JAPFQP010000001">
    <property type="protein sequence ID" value="MCX2718730.1"/>
    <property type="molecule type" value="Genomic_DNA"/>
</dbReference>
<feature type="domain" description="RagB/SusD" evidence="6">
    <location>
        <begin position="333"/>
        <end position="413"/>
    </location>
</feature>
<evidence type="ECO:0000256" key="5">
    <source>
        <dbReference type="ARBA" id="ARBA00023237"/>
    </source>
</evidence>
<protein>
    <submittedName>
        <fullName evidence="7">RagB/SusD family nutrient uptake outer membrane protein</fullName>
    </submittedName>
</protein>
<keyword evidence="4" id="KW-0472">Membrane</keyword>